<dbReference type="STRING" id="656061.D5GLY4"/>
<keyword evidence="3" id="KW-0509">mRNA transport</keyword>
<dbReference type="EMBL" id="FN430351">
    <property type="protein sequence ID" value="CAZ85551.1"/>
    <property type="molecule type" value="Genomic_DNA"/>
</dbReference>
<dbReference type="InParanoid" id="D5GLY4"/>
<evidence type="ECO:0000256" key="3">
    <source>
        <dbReference type="ARBA" id="ARBA00022816"/>
    </source>
</evidence>
<dbReference type="Pfam" id="PF10168">
    <property type="entry name" value="Nup88"/>
    <property type="match status" value="1"/>
</dbReference>
<proteinExistence type="predicted"/>
<dbReference type="Proteomes" id="UP000006911">
    <property type="component" value="Unassembled WGS sequence"/>
</dbReference>
<gene>
    <name evidence="9" type="ORF">GSTUM_00010474001</name>
</gene>
<dbReference type="PANTHER" id="PTHR13257">
    <property type="entry name" value="NUCLEOPORIN NUP84-RELATED"/>
    <property type="match status" value="1"/>
</dbReference>
<dbReference type="KEGG" id="tml:GSTUM_00010474001"/>
<dbReference type="GO" id="GO:0006406">
    <property type="term" value="P:mRNA export from nucleus"/>
    <property type="evidence" value="ECO:0007669"/>
    <property type="project" value="TreeGrafter"/>
</dbReference>
<evidence type="ECO:0000313" key="9">
    <source>
        <dbReference type="EMBL" id="CAZ85551.1"/>
    </source>
</evidence>
<keyword evidence="6" id="KW-0906">Nuclear pore complex</keyword>
<dbReference type="GO" id="GO:0000055">
    <property type="term" value="P:ribosomal large subunit export from nucleus"/>
    <property type="evidence" value="ECO:0007669"/>
    <property type="project" value="InterPro"/>
</dbReference>
<evidence type="ECO:0000256" key="5">
    <source>
        <dbReference type="ARBA" id="ARBA00023010"/>
    </source>
</evidence>
<dbReference type="GO" id="GO:0000056">
    <property type="term" value="P:ribosomal small subunit export from nucleus"/>
    <property type="evidence" value="ECO:0007669"/>
    <property type="project" value="InterPro"/>
</dbReference>
<reference evidence="9 10" key="1">
    <citation type="journal article" date="2010" name="Nature">
        <title>Perigord black truffle genome uncovers evolutionary origins and mechanisms of symbiosis.</title>
        <authorList>
            <person name="Martin F."/>
            <person name="Kohler A."/>
            <person name="Murat C."/>
            <person name="Balestrini R."/>
            <person name="Coutinho P.M."/>
            <person name="Jaillon O."/>
            <person name="Montanini B."/>
            <person name="Morin E."/>
            <person name="Noel B."/>
            <person name="Percudani R."/>
            <person name="Porcel B."/>
            <person name="Rubini A."/>
            <person name="Amicucci A."/>
            <person name="Amselem J."/>
            <person name="Anthouard V."/>
            <person name="Arcioni S."/>
            <person name="Artiguenave F."/>
            <person name="Aury J.M."/>
            <person name="Ballario P."/>
            <person name="Bolchi A."/>
            <person name="Brenna A."/>
            <person name="Brun A."/>
            <person name="Buee M."/>
            <person name="Cantarel B."/>
            <person name="Chevalier G."/>
            <person name="Couloux A."/>
            <person name="Da Silva C."/>
            <person name="Denoeud F."/>
            <person name="Duplessis S."/>
            <person name="Ghignone S."/>
            <person name="Hilselberger B."/>
            <person name="Iotti M."/>
            <person name="Marcais B."/>
            <person name="Mello A."/>
            <person name="Miranda M."/>
            <person name="Pacioni G."/>
            <person name="Quesneville H."/>
            <person name="Riccioni C."/>
            <person name="Ruotolo R."/>
            <person name="Splivallo R."/>
            <person name="Stocchi V."/>
            <person name="Tisserant E."/>
            <person name="Viscomi A.R."/>
            <person name="Zambonelli A."/>
            <person name="Zampieri E."/>
            <person name="Henrissat B."/>
            <person name="Lebrun M.H."/>
            <person name="Paolocci F."/>
            <person name="Bonfante P."/>
            <person name="Ottonello S."/>
            <person name="Wincker P."/>
        </authorList>
    </citation>
    <scope>NUCLEOTIDE SEQUENCE [LARGE SCALE GENOMIC DNA]</scope>
    <source>
        <strain evidence="9 10">Mel28</strain>
    </source>
</reference>
<dbReference type="InterPro" id="IPR019321">
    <property type="entry name" value="Nucleoporin_Nup88"/>
</dbReference>
<evidence type="ECO:0000256" key="1">
    <source>
        <dbReference type="ARBA" id="ARBA00004567"/>
    </source>
</evidence>
<evidence type="ECO:0000256" key="4">
    <source>
        <dbReference type="ARBA" id="ARBA00022927"/>
    </source>
</evidence>
<name>D5GLY4_TUBMM</name>
<keyword evidence="4" id="KW-0653">Protein transport</keyword>
<dbReference type="OMA" id="WHPLGVH"/>
<feature type="region of interest" description="Disordered" evidence="8">
    <location>
        <begin position="750"/>
        <end position="774"/>
    </location>
</feature>
<comment type="subcellular location">
    <subcellularLocation>
        <location evidence="1">Nucleus</location>
        <location evidence="1">Nuclear pore complex</location>
    </subcellularLocation>
</comment>
<evidence type="ECO:0000256" key="7">
    <source>
        <dbReference type="ARBA" id="ARBA00023242"/>
    </source>
</evidence>
<dbReference type="PANTHER" id="PTHR13257:SF0">
    <property type="entry name" value="NUCLEAR PORE COMPLEX PROTEIN NUP88"/>
    <property type="match status" value="1"/>
</dbReference>
<evidence type="ECO:0000256" key="6">
    <source>
        <dbReference type="ARBA" id="ARBA00023132"/>
    </source>
</evidence>
<keyword evidence="2" id="KW-0813">Transport</keyword>
<dbReference type="AlphaFoldDB" id="D5GLY4"/>
<organism evidence="9 10">
    <name type="scientific">Tuber melanosporum (strain Mel28)</name>
    <name type="common">Perigord black truffle</name>
    <dbReference type="NCBI Taxonomy" id="656061"/>
    <lineage>
        <taxon>Eukaryota</taxon>
        <taxon>Fungi</taxon>
        <taxon>Dikarya</taxon>
        <taxon>Ascomycota</taxon>
        <taxon>Pezizomycotina</taxon>
        <taxon>Pezizomycetes</taxon>
        <taxon>Pezizales</taxon>
        <taxon>Tuberaceae</taxon>
        <taxon>Tuber</taxon>
    </lineage>
</organism>
<keyword evidence="5" id="KW-0811">Translocation</keyword>
<dbReference type="RefSeq" id="XP_002841360.1">
    <property type="nucleotide sequence ID" value="XM_002841314.1"/>
</dbReference>
<dbReference type="HOGENOM" id="CLU_009483_0_0_1"/>
<keyword evidence="7" id="KW-0539">Nucleus</keyword>
<dbReference type="GeneID" id="9187331"/>
<evidence type="ECO:0000313" key="10">
    <source>
        <dbReference type="Proteomes" id="UP000006911"/>
    </source>
</evidence>
<feature type="compositionally biased region" description="Acidic residues" evidence="8">
    <location>
        <begin position="756"/>
        <end position="765"/>
    </location>
</feature>
<dbReference type="eggNOG" id="ENOG502RXM6">
    <property type="taxonomic scope" value="Eukaryota"/>
</dbReference>
<evidence type="ECO:0000256" key="2">
    <source>
        <dbReference type="ARBA" id="ARBA00022448"/>
    </source>
</evidence>
<dbReference type="GO" id="GO:0006606">
    <property type="term" value="P:protein import into nucleus"/>
    <property type="evidence" value="ECO:0007669"/>
    <property type="project" value="TreeGrafter"/>
</dbReference>
<evidence type="ECO:0000256" key="8">
    <source>
        <dbReference type="SAM" id="MobiDB-lite"/>
    </source>
</evidence>
<keyword evidence="10" id="KW-1185">Reference proteome</keyword>
<sequence>MATVDDDRLPWLSRPSTGYDLFTKTPENPTSYPSLVTTEDEGTAVGPMRVMANRGTEIFVGRGNEVRCADLQDLKARHTPRAGIRGGGHREYKMLDLPELDFEIHQLEISRDGLLLAIIGEKELAVCVLPAEGLARMDGSKLRVPAFNMVGPNYHNSEKGSRIVRAIWHPLGVEGASLVVLTSESIVRTYDFTIGQDFTFEIPDQTFDLHALGGRARHVGGFFADGEEMEAASCCFGDGYQGWRPFTLYILMRGGDVYALTPVVPSRWKAPREYLQSLSLDISWGLENLEGNVTTEEKLVLRQQTKWINHVLNQEANIGAVYIGSTVSPRKKALTCLVRPGIVGPIPQLQGPFLFQPAPPELSSDEYGCDIFHIEHHPVGVIGILFSNGKVDICMEPESLKAKWVDKRIRRKGAEDESDQSTQGLPVISGYETIDLGFPPGSSCSGISWPVFSRDPQSNQVWYINHNLGVAAISMKPWLSKLATVLDGDEDDGFVAKSMEKNPQSTVYKPIQNANKPQSLARPMIGSVAVYEAYLGYLLIAATKTNSQSVEFEDVQGRASGVDPRASSITTTRSLVHTSQLSLTQSPAHCGHQHRLSLLTSHFTSPPELTIPSALHNLLKPTNPQHKKLLASPIHFTTETNDLLRAARDTLKMEYDRIMEIAQEMYDRATAQRIEFRKQLESIHKASEILTRIQNRDVRARLDRFLTRQEELQARADGVLRILIVKNELGIGDAEKKWFREVAKVEEKIGGGAEKEQEEEEEREGAEEAEKDSNTLAGRREIVARLAGELCPLVGEDGASPGEGRRGMKTVVGRGEDVPEEVRMGKLRILRELLEREDALVKATKKKLENLTLEAERV</sequence>
<accession>D5GLY4</accession>
<dbReference type="InterPro" id="IPR037700">
    <property type="entry name" value="NUP88/NUP82"/>
</dbReference>
<dbReference type="GO" id="GO:0017056">
    <property type="term" value="F:structural constituent of nuclear pore"/>
    <property type="evidence" value="ECO:0007669"/>
    <property type="project" value="InterPro"/>
</dbReference>
<protein>
    <submittedName>
        <fullName evidence="9">(Perigord truffle) hypothetical protein</fullName>
    </submittedName>
</protein>
<dbReference type="GO" id="GO:0005643">
    <property type="term" value="C:nuclear pore"/>
    <property type="evidence" value="ECO:0007669"/>
    <property type="project" value="UniProtKB-SubCell"/>
</dbReference>